<dbReference type="Pfam" id="PF08443">
    <property type="entry name" value="RimK"/>
    <property type="match status" value="1"/>
</dbReference>
<dbReference type="RefSeq" id="WP_232547790.1">
    <property type="nucleotide sequence ID" value="NZ_CP115965.1"/>
</dbReference>
<dbReference type="EMBL" id="CP115965">
    <property type="protein sequence ID" value="WZW97124.1"/>
    <property type="molecule type" value="Genomic_DNA"/>
</dbReference>
<evidence type="ECO:0000256" key="1">
    <source>
        <dbReference type="PROSITE-ProRule" id="PRU00409"/>
    </source>
</evidence>
<dbReference type="Proteomes" id="UP001434337">
    <property type="component" value="Chromosome"/>
</dbReference>
<keyword evidence="1" id="KW-0547">Nucleotide-binding</keyword>
<evidence type="ECO:0000313" key="3">
    <source>
        <dbReference type="EMBL" id="WZW97124.1"/>
    </source>
</evidence>
<dbReference type="PANTHER" id="PTHR21621:SF0">
    <property type="entry name" value="BETA-CITRYLGLUTAMATE SYNTHASE B-RELATED"/>
    <property type="match status" value="1"/>
</dbReference>
<protein>
    <recommendedName>
        <fullName evidence="2">ATP-grasp domain-containing protein</fullName>
    </recommendedName>
</protein>
<proteinExistence type="predicted"/>
<dbReference type="Gene3D" id="3.30.470.20">
    <property type="entry name" value="ATP-grasp fold, B domain"/>
    <property type="match status" value="1"/>
</dbReference>
<organism evidence="3 4">
    <name type="scientific">Propioniciclava soli</name>
    <dbReference type="NCBI Taxonomy" id="2775081"/>
    <lineage>
        <taxon>Bacteria</taxon>
        <taxon>Bacillati</taxon>
        <taxon>Actinomycetota</taxon>
        <taxon>Actinomycetes</taxon>
        <taxon>Propionibacteriales</taxon>
        <taxon>Propionibacteriaceae</taxon>
        <taxon>Propioniciclava</taxon>
    </lineage>
</organism>
<accession>A0ABZ3C4C7</accession>
<sequence>MICFHGYGDDPALARAVAAAERAGVHHVVVDQQQLTGVEFELADDGTHGQVRLPGRRVALTDLTGCYARPLAPLPSPDAATAAREAELAGRMVAWLDAAPITVLNRPRAMHSNGSKPYQAQLIAAAGFAVPRTLVTTDPDAVRAFVAEVGPVVFKSVSGVRSVVRVLDEAAAERLEQVRHLPTQFQARVPGVDVRVHVVGERCFATRIESPAVDYRYAERDGLTAELTACELSDELAERCVRLAAALGLVLAGIDLKLAPEGHATCFEVNPMPGYSFFEAHTGQPISEAIVQHLADVPALV</sequence>
<feature type="domain" description="ATP-grasp" evidence="2">
    <location>
        <begin position="120"/>
        <end position="295"/>
    </location>
</feature>
<dbReference type="PANTHER" id="PTHR21621">
    <property type="entry name" value="RIBOSOMAL PROTEIN S6 MODIFICATION PROTEIN"/>
    <property type="match status" value="1"/>
</dbReference>
<keyword evidence="1" id="KW-0067">ATP-binding</keyword>
<name>A0ABZ3C4C7_9ACTN</name>
<evidence type="ECO:0000313" key="4">
    <source>
        <dbReference type="Proteomes" id="UP001434337"/>
    </source>
</evidence>
<dbReference type="SUPFAM" id="SSF56059">
    <property type="entry name" value="Glutathione synthetase ATP-binding domain-like"/>
    <property type="match status" value="1"/>
</dbReference>
<dbReference type="PROSITE" id="PS50975">
    <property type="entry name" value="ATP_GRASP"/>
    <property type="match status" value="1"/>
</dbReference>
<dbReference type="InterPro" id="IPR013651">
    <property type="entry name" value="ATP-grasp_RimK-type"/>
</dbReference>
<gene>
    <name evidence="3" type="ORF">PCC79_09340</name>
</gene>
<keyword evidence="4" id="KW-1185">Reference proteome</keyword>
<dbReference type="InterPro" id="IPR011761">
    <property type="entry name" value="ATP-grasp"/>
</dbReference>
<evidence type="ECO:0000259" key="2">
    <source>
        <dbReference type="PROSITE" id="PS50975"/>
    </source>
</evidence>
<reference evidence="3 4" key="1">
    <citation type="journal article" date="2023" name="Environ Microbiome">
        <title>A coral-associated actinobacterium mitigates coral bleaching under heat stress.</title>
        <authorList>
            <person name="Li J."/>
            <person name="Zou Y."/>
            <person name="Li Q."/>
            <person name="Zhang J."/>
            <person name="Bourne D.G."/>
            <person name="Lyu Y."/>
            <person name="Liu C."/>
            <person name="Zhang S."/>
        </authorList>
    </citation>
    <scope>NUCLEOTIDE SEQUENCE [LARGE SCALE GENOMIC DNA]</scope>
    <source>
        <strain evidence="3 4">SCSIO 13291</strain>
    </source>
</reference>